<evidence type="ECO:0000313" key="4">
    <source>
        <dbReference type="Proteomes" id="UP000218807"/>
    </source>
</evidence>
<dbReference type="InterPro" id="IPR010982">
    <property type="entry name" value="Lambda_DNA-bd_dom_sf"/>
</dbReference>
<organism evidence="3 4">
    <name type="scientific">Rhizobium sophoriradicis</name>
    <dbReference type="NCBI Taxonomy" id="1535245"/>
    <lineage>
        <taxon>Bacteria</taxon>
        <taxon>Pseudomonadati</taxon>
        <taxon>Pseudomonadota</taxon>
        <taxon>Alphaproteobacteria</taxon>
        <taxon>Hyphomicrobiales</taxon>
        <taxon>Rhizobiaceae</taxon>
        <taxon>Rhizobium/Agrobacterium group</taxon>
        <taxon>Rhizobium</taxon>
    </lineage>
</organism>
<dbReference type="AlphaFoldDB" id="A0A2A5KVA5"/>
<dbReference type="EMBL" id="NXDM01000008">
    <property type="protein sequence ID" value="PCK80994.1"/>
    <property type="molecule type" value="Genomic_DNA"/>
</dbReference>
<reference evidence="3 4" key="1">
    <citation type="submission" date="2017-09" db="EMBL/GenBank/DDBJ databases">
        <title>Comparative genomics of rhizobia isolated from Phaseolus vulgaris in China.</title>
        <authorList>
            <person name="Tong W."/>
        </authorList>
    </citation>
    <scope>NUCLEOTIDE SEQUENCE [LARGE SCALE GENOMIC DNA]</scope>
    <source>
        <strain evidence="3 4">L101</strain>
    </source>
</reference>
<comment type="caution">
    <text evidence="3">The sequence shown here is derived from an EMBL/GenBank/DDBJ whole genome shotgun (WGS) entry which is preliminary data.</text>
</comment>
<dbReference type="Pfam" id="PF01381">
    <property type="entry name" value="HTH_3"/>
    <property type="match status" value="1"/>
</dbReference>
<dbReference type="PROSITE" id="PS50943">
    <property type="entry name" value="HTH_CROC1"/>
    <property type="match status" value="1"/>
</dbReference>
<keyword evidence="1" id="KW-1133">Transmembrane helix</keyword>
<feature type="domain" description="HTH cro/C1-type" evidence="2">
    <location>
        <begin position="119"/>
        <end position="174"/>
    </location>
</feature>
<dbReference type="CDD" id="cd00093">
    <property type="entry name" value="HTH_XRE"/>
    <property type="match status" value="1"/>
</dbReference>
<dbReference type="InterPro" id="IPR001387">
    <property type="entry name" value="Cro/C1-type_HTH"/>
</dbReference>
<dbReference type="Proteomes" id="UP000218807">
    <property type="component" value="Unassembled WGS sequence"/>
</dbReference>
<evidence type="ECO:0000313" key="3">
    <source>
        <dbReference type="EMBL" id="PCK80994.1"/>
    </source>
</evidence>
<keyword evidence="1" id="KW-0472">Membrane</keyword>
<dbReference type="SMART" id="SM00530">
    <property type="entry name" value="HTH_XRE"/>
    <property type="match status" value="2"/>
</dbReference>
<keyword evidence="4" id="KW-1185">Reference proteome</keyword>
<gene>
    <name evidence="3" type="ORF">CPT34_09810</name>
</gene>
<accession>A0A2A5KVA5</accession>
<dbReference type="Gene3D" id="1.10.260.40">
    <property type="entry name" value="lambda repressor-like DNA-binding domains"/>
    <property type="match status" value="2"/>
</dbReference>
<dbReference type="RefSeq" id="WP_096762700.1">
    <property type="nucleotide sequence ID" value="NZ_NXDM01000008.1"/>
</dbReference>
<evidence type="ECO:0000259" key="2">
    <source>
        <dbReference type="PROSITE" id="PS50943"/>
    </source>
</evidence>
<dbReference type="SUPFAM" id="SSF47413">
    <property type="entry name" value="lambda repressor-like DNA-binding domains"/>
    <property type="match status" value="2"/>
</dbReference>
<feature type="transmembrane region" description="Helical" evidence="1">
    <location>
        <begin position="12"/>
        <end position="34"/>
    </location>
</feature>
<keyword evidence="1" id="KW-0812">Transmembrane</keyword>
<proteinExistence type="predicted"/>
<name>A0A2A5KVA5_9HYPH</name>
<dbReference type="GO" id="GO:0003677">
    <property type="term" value="F:DNA binding"/>
    <property type="evidence" value="ECO:0007669"/>
    <property type="project" value="InterPro"/>
</dbReference>
<protein>
    <recommendedName>
        <fullName evidence="2">HTH cro/C1-type domain-containing protein</fullName>
    </recommendedName>
</protein>
<evidence type="ECO:0000256" key="1">
    <source>
        <dbReference type="SAM" id="Phobius"/>
    </source>
</evidence>
<sequence length="192" mass="21753">MESKRKEKSIKATQGGYVDIFCCSFSFALMVLYVTPAQIRAARSMSGESQLALALRARVTRSVLKLLEDPERKRPDPRTLLQLRTALEGKGIRFLDASESFGEGVRFDQPNASEWGNMLRHARALLDLSLDEMAEVSGIGRDTIARIERGLLKRPPEHAIRMLRNTLEQRHVIILPEEQGFGAGVRFRVRQY</sequence>